<evidence type="ECO:0000256" key="6">
    <source>
        <dbReference type="ARBA" id="ARBA00022989"/>
    </source>
</evidence>
<evidence type="ECO:0000256" key="3">
    <source>
        <dbReference type="ARBA" id="ARBA00022676"/>
    </source>
</evidence>
<feature type="transmembrane region" description="Helical" evidence="8">
    <location>
        <begin position="328"/>
        <end position="350"/>
    </location>
</feature>
<gene>
    <name evidence="9" type="ORF">GWO12_01455</name>
</gene>
<dbReference type="InterPro" id="IPR050297">
    <property type="entry name" value="LipidA_mod_glycosyltrf_83"/>
</dbReference>
<proteinExistence type="predicted"/>
<dbReference type="EMBL" id="JAACAK010000012">
    <property type="protein sequence ID" value="NIR73772.1"/>
    <property type="molecule type" value="Genomic_DNA"/>
</dbReference>
<keyword evidence="4" id="KW-0808">Transferase</keyword>
<accession>A0AAE5C9T1</accession>
<evidence type="ECO:0000313" key="9">
    <source>
        <dbReference type="EMBL" id="NIR73772.1"/>
    </source>
</evidence>
<evidence type="ECO:0008006" key="11">
    <source>
        <dbReference type="Google" id="ProtNLM"/>
    </source>
</evidence>
<sequence length="574" mass="62620">MGCGWELAILVAGAFLIRYSLFAFRGDYLDWDETLYLLLARNLLAGDGLSLNGLPHIALSPGVPIFTGFVAKLSGMSLLAANRLLSAAAGAALVVPAWYLFRIAAGQHVARLAALLLVGWTALIDVGPRFGPMWAHFYAGSEPLYLTALFGAFALGELSLRRGGIIRFASLAGAGAVLAVAYLARPEAVVIGGLYAVFRGRELLRDGRVKEMLVGVGIALATFLVVVAPHLFHLRQLTGTWMLSGNLGPTASTADLYQELVRDDSKIPPYLQAWWALDRDHERMVNPYWGVGPTAPWRQRLEDYQAALGAVWTSQPTGVESLLDRAGAYLLALWTLGLPLFLPFALVGLWPEGSPGRRFPPFVLAAFVGSLLISWQVYALPRFFLVLVPPLALWAGLGVVRVARWSWVQPLREPERVMVFVLLATGLGLAAVRGLSDAAIAARERGRSDRRAAERLSEAIETETALMSWHPRLAYWGGWDWRVLPVASLDAVVHYAAHRDVDGMFLARGSYSPLQLEADYVVILMAPELAAAYRELEVDAGPHRHPPARLVPIGTVAEFPTGLMMLRAPDPEDE</sequence>
<organism evidence="9 10">
    <name type="scientific">Candidatus Kutchimonas denitrificans</name>
    <dbReference type="NCBI Taxonomy" id="3056748"/>
    <lineage>
        <taxon>Bacteria</taxon>
        <taxon>Pseudomonadati</taxon>
        <taxon>Gemmatimonadota</taxon>
        <taxon>Gemmatimonadia</taxon>
        <taxon>Candidatus Palauibacterales</taxon>
        <taxon>Candidatus Palauibacteraceae</taxon>
        <taxon>Candidatus Kutchimonas</taxon>
    </lineage>
</organism>
<feature type="transmembrane region" description="Helical" evidence="8">
    <location>
        <begin position="133"/>
        <end position="153"/>
    </location>
</feature>
<evidence type="ECO:0000313" key="10">
    <source>
        <dbReference type="Proteomes" id="UP000702544"/>
    </source>
</evidence>
<evidence type="ECO:0000256" key="1">
    <source>
        <dbReference type="ARBA" id="ARBA00004651"/>
    </source>
</evidence>
<feature type="transmembrane region" description="Helical" evidence="8">
    <location>
        <begin position="362"/>
        <end position="380"/>
    </location>
</feature>
<keyword evidence="5 8" id="KW-0812">Transmembrane</keyword>
<reference evidence="9 10" key="1">
    <citation type="submission" date="2020-01" db="EMBL/GenBank/DDBJ databases">
        <title>Genomes assembled from Gulf of Kutch pelagic sediment metagenomes.</title>
        <authorList>
            <person name="Chandrashekar M."/>
            <person name="Mahajan M.S."/>
            <person name="Dave K.J."/>
            <person name="Vatsa P."/>
            <person name="Nathani N.M."/>
        </authorList>
    </citation>
    <scope>NUCLEOTIDE SEQUENCE [LARGE SCALE GENOMIC DNA]</scope>
    <source>
        <strain evidence="9">KS3-K002</strain>
    </source>
</reference>
<evidence type="ECO:0000256" key="8">
    <source>
        <dbReference type="SAM" id="Phobius"/>
    </source>
</evidence>
<dbReference type="GO" id="GO:0009103">
    <property type="term" value="P:lipopolysaccharide biosynthetic process"/>
    <property type="evidence" value="ECO:0007669"/>
    <property type="project" value="UniProtKB-ARBA"/>
</dbReference>
<dbReference type="GO" id="GO:0016763">
    <property type="term" value="F:pentosyltransferase activity"/>
    <property type="evidence" value="ECO:0007669"/>
    <property type="project" value="TreeGrafter"/>
</dbReference>
<keyword evidence="7 8" id="KW-0472">Membrane</keyword>
<comment type="subcellular location">
    <subcellularLocation>
        <location evidence="1">Cell membrane</location>
        <topology evidence="1">Multi-pass membrane protein</topology>
    </subcellularLocation>
</comment>
<feature type="transmembrane region" description="Helical" evidence="8">
    <location>
        <begin position="84"/>
        <end position="101"/>
    </location>
</feature>
<evidence type="ECO:0000256" key="7">
    <source>
        <dbReference type="ARBA" id="ARBA00023136"/>
    </source>
</evidence>
<dbReference type="PANTHER" id="PTHR33908">
    <property type="entry name" value="MANNOSYLTRANSFERASE YKCB-RELATED"/>
    <property type="match status" value="1"/>
</dbReference>
<protein>
    <recommendedName>
        <fullName evidence="11">Glycosyltransferase RgtA/B/C/D-like domain-containing protein</fullName>
    </recommendedName>
</protein>
<dbReference type="PANTHER" id="PTHR33908:SF11">
    <property type="entry name" value="MEMBRANE PROTEIN"/>
    <property type="match status" value="1"/>
</dbReference>
<feature type="transmembrane region" description="Helical" evidence="8">
    <location>
        <begin position="108"/>
        <end position="127"/>
    </location>
</feature>
<dbReference type="GO" id="GO:0005886">
    <property type="term" value="C:plasma membrane"/>
    <property type="evidence" value="ECO:0007669"/>
    <property type="project" value="UniProtKB-SubCell"/>
</dbReference>
<feature type="transmembrane region" description="Helical" evidence="8">
    <location>
        <begin position="212"/>
        <end position="232"/>
    </location>
</feature>
<dbReference type="AlphaFoldDB" id="A0AAE5C9T1"/>
<keyword evidence="6 8" id="KW-1133">Transmembrane helix</keyword>
<keyword evidence="2" id="KW-1003">Cell membrane</keyword>
<feature type="transmembrane region" description="Helical" evidence="8">
    <location>
        <begin position="387"/>
        <end position="407"/>
    </location>
</feature>
<evidence type="ECO:0000256" key="4">
    <source>
        <dbReference type="ARBA" id="ARBA00022679"/>
    </source>
</evidence>
<keyword evidence="3" id="KW-0328">Glycosyltransferase</keyword>
<dbReference type="Proteomes" id="UP000702544">
    <property type="component" value="Unassembled WGS sequence"/>
</dbReference>
<name>A0AAE5C9T1_9BACT</name>
<evidence type="ECO:0000256" key="5">
    <source>
        <dbReference type="ARBA" id="ARBA00022692"/>
    </source>
</evidence>
<feature type="transmembrane region" description="Helical" evidence="8">
    <location>
        <begin position="165"/>
        <end position="184"/>
    </location>
</feature>
<feature type="transmembrane region" description="Helical" evidence="8">
    <location>
        <begin position="419"/>
        <end position="442"/>
    </location>
</feature>
<comment type="caution">
    <text evidence="9">The sequence shown here is derived from an EMBL/GenBank/DDBJ whole genome shotgun (WGS) entry which is preliminary data.</text>
</comment>
<evidence type="ECO:0000256" key="2">
    <source>
        <dbReference type="ARBA" id="ARBA00022475"/>
    </source>
</evidence>